<keyword evidence="4" id="KW-0408">Iron</keyword>
<keyword evidence="8" id="KW-1185">Reference proteome</keyword>
<dbReference type="InterPro" id="IPR010226">
    <property type="entry name" value="NADH_quinone_OxRdtase_chainI"/>
</dbReference>
<keyword evidence="7" id="KW-0830">Ubiquinone</keyword>
<dbReference type="InterPro" id="IPR017900">
    <property type="entry name" value="4Fe4S_Fe_S_CS"/>
</dbReference>
<dbReference type="PANTHER" id="PTHR10849">
    <property type="entry name" value="NADH DEHYDROGENASE UBIQUINONE IRON-SULFUR PROTEIN 8, MITOCHONDRIAL"/>
    <property type="match status" value="1"/>
</dbReference>
<dbReference type="Pfam" id="PF12838">
    <property type="entry name" value="Fer4_7"/>
    <property type="match status" value="1"/>
</dbReference>
<dbReference type="PROSITE" id="PS00198">
    <property type="entry name" value="4FE4S_FER_1"/>
    <property type="match status" value="2"/>
</dbReference>
<evidence type="ECO:0000256" key="4">
    <source>
        <dbReference type="ARBA" id="ARBA00023004"/>
    </source>
</evidence>
<evidence type="ECO:0000256" key="5">
    <source>
        <dbReference type="ARBA" id="ARBA00023014"/>
    </source>
</evidence>
<dbReference type="EMBL" id="FONL01000002">
    <property type="protein sequence ID" value="SFE19985.1"/>
    <property type="molecule type" value="Genomic_DNA"/>
</dbReference>
<protein>
    <submittedName>
        <fullName evidence="7">Formate hydrogenlyase subunit 6/NADH:ubiquinone oxidoreductase subunit (Chain I)</fullName>
    </submittedName>
</protein>
<evidence type="ECO:0000259" key="6">
    <source>
        <dbReference type="PROSITE" id="PS51379"/>
    </source>
</evidence>
<dbReference type="STRING" id="1123323.SAMN05216245_102244"/>
<dbReference type="Proteomes" id="UP000198896">
    <property type="component" value="Unassembled WGS sequence"/>
</dbReference>
<dbReference type="GO" id="GO:0016829">
    <property type="term" value="F:lyase activity"/>
    <property type="evidence" value="ECO:0007669"/>
    <property type="project" value="UniProtKB-KW"/>
</dbReference>
<keyword evidence="7" id="KW-0456">Lyase</keyword>
<dbReference type="SUPFAM" id="SSF46548">
    <property type="entry name" value="alpha-helical ferredoxin"/>
    <property type="match status" value="1"/>
</dbReference>
<evidence type="ECO:0000256" key="1">
    <source>
        <dbReference type="ARBA" id="ARBA00022485"/>
    </source>
</evidence>
<dbReference type="GO" id="GO:0016020">
    <property type="term" value="C:membrane"/>
    <property type="evidence" value="ECO:0007669"/>
    <property type="project" value="InterPro"/>
</dbReference>
<dbReference type="GO" id="GO:0051539">
    <property type="term" value="F:4 iron, 4 sulfur cluster binding"/>
    <property type="evidence" value="ECO:0007669"/>
    <property type="project" value="UniProtKB-KW"/>
</dbReference>
<evidence type="ECO:0000256" key="2">
    <source>
        <dbReference type="ARBA" id="ARBA00022723"/>
    </source>
</evidence>
<feature type="domain" description="4Fe-4S ferredoxin-type" evidence="6">
    <location>
        <begin position="67"/>
        <end position="96"/>
    </location>
</feature>
<name>A0A1I1YK80_9FIRM</name>
<evidence type="ECO:0000313" key="8">
    <source>
        <dbReference type="Proteomes" id="UP000198896"/>
    </source>
</evidence>
<dbReference type="AlphaFoldDB" id="A0A1I1YK80"/>
<organism evidence="7 8">
    <name type="scientific">Succiniclasticum ruminis DSM 9236</name>
    <dbReference type="NCBI Taxonomy" id="1123323"/>
    <lineage>
        <taxon>Bacteria</taxon>
        <taxon>Bacillati</taxon>
        <taxon>Bacillota</taxon>
        <taxon>Negativicutes</taxon>
        <taxon>Acidaminococcales</taxon>
        <taxon>Acidaminococcaceae</taxon>
        <taxon>Succiniclasticum</taxon>
    </lineage>
</organism>
<dbReference type="PANTHER" id="PTHR10849:SF35">
    <property type="entry name" value="FORMATE HYDROGENLYASE SUBUNIT 6-RELATED"/>
    <property type="match status" value="1"/>
</dbReference>
<dbReference type="GO" id="GO:0046872">
    <property type="term" value="F:metal ion binding"/>
    <property type="evidence" value="ECO:0007669"/>
    <property type="project" value="UniProtKB-KW"/>
</dbReference>
<evidence type="ECO:0000313" key="7">
    <source>
        <dbReference type="EMBL" id="SFE19985.1"/>
    </source>
</evidence>
<dbReference type="Gene3D" id="3.30.70.20">
    <property type="match status" value="2"/>
</dbReference>
<accession>A0A1I1YK80</accession>
<keyword evidence="3" id="KW-0677">Repeat</keyword>
<sequence length="152" mass="16565">MSFMSFASEMLGNLFKPPATSQYPFKPRKVYEADRGKVINNIDNCIFCGMCMRNCPSDAITVDRNARTWKINRFACVQCKECVTNCPKKCLSMDTEYTAPATEKTEEVLQGPPPPPKPQLVLTEAQKAAIAAAQAKKAAAQKAAAEAGQAKA</sequence>
<evidence type="ECO:0000256" key="3">
    <source>
        <dbReference type="ARBA" id="ARBA00022737"/>
    </source>
</evidence>
<dbReference type="OrthoDB" id="9803192at2"/>
<dbReference type="InterPro" id="IPR017896">
    <property type="entry name" value="4Fe4S_Fe-S-bd"/>
</dbReference>
<feature type="domain" description="4Fe-4S ferredoxin-type" evidence="6">
    <location>
        <begin position="36"/>
        <end position="65"/>
    </location>
</feature>
<proteinExistence type="predicted"/>
<gene>
    <name evidence="7" type="ORF">SAMN05216245_102244</name>
</gene>
<reference evidence="7 8" key="1">
    <citation type="submission" date="2016-10" db="EMBL/GenBank/DDBJ databases">
        <authorList>
            <person name="de Groot N.N."/>
        </authorList>
    </citation>
    <scope>NUCLEOTIDE SEQUENCE [LARGE SCALE GENOMIC DNA]</scope>
    <source>
        <strain evidence="7 8">DSM 9236</strain>
    </source>
</reference>
<keyword evidence="5" id="KW-0411">Iron-sulfur</keyword>
<keyword evidence="1" id="KW-0004">4Fe-4S</keyword>
<dbReference type="PROSITE" id="PS51379">
    <property type="entry name" value="4FE4S_FER_2"/>
    <property type="match status" value="2"/>
</dbReference>
<dbReference type="RefSeq" id="WP_093912818.1">
    <property type="nucleotide sequence ID" value="NZ_FONL01000002.1"/>
</dbReference>
<dbReference type="GO" id="GO:0009060">
    <property type="term" value="P:aerobic respiration"/>
    <property type="evidence" value="ECO:0007669"/>
    <property type="project" value="TreeGrafter"/>
</dbReference>
<keyword evidence="2" id="KW-0479">Metal-binding</keyword>
<dbReference type="GO" id="GO:0003954">
    <property type="term" value="F:NADH dehydrogenase activity"/>
    <property type="evidence" value="ECO:0007669"/>
    <property type="project" value="TreeGrafter"/>
</dbReference>